<feature type="domain" description="Luciferase" evidence="2">
    <location>
        <begin position="40"/>
        <end position="102"/>
    </location>
</feature>
<dbReference type="EMBL" id="JBHUFV010000033">
    <property type="protein sequence ID" value="MFD1934374.1"/>
    <property type="molecule type" value="Genomic_DNA"/>
</dbReference>
<evidence type="ECO:0000313" key="4">
    <source>
        <dbReference type="Proteomes" id="UP001597368"/>
    </source>
</evidence>
<sequence length="138" mass="14853">MTVALDSRARRALALLEEWPAVRTTQASCRRGVGVAVGAREVLHLHSDRDAELCLTRPTIDRMRAALADTGQVVFGPSEDWIGVRLESEADIDLLLALLSVAIKTCDPGQAVTRCSAPADHAGRSRGICNKPRSEAHS</sequence>
<feature type="region of interest" description="Disordered" evidence="1">
    <location>
        <begin position="116"/>
        <end position="138"/>
    </location>
</feature>
<evidence type="ECO:0000256" key="1">
    <source>
        <dbReference type="SAM" id="MobiDB-lite"/>
    </source>
</evidence>
<comment type="caution">
    <text evidence="3">The sequence shown here is derived from an EMBL/GenBank/DDBJ whole genome shotgun (WGS) entry which is preliminary data.</text>
</comment>
<dbReference type="Proteomes" id="UP001597368">
    <property type="component" value="Unassembled WGS sequence"/>
</dbReference>
<dbReference type="Pfam" id="PF17648">
    <property type="entry name" value="Luciferase"/>
    <property type="match status" value="1"/>
</dbReference>
<organism evidence="3 4">
    <name type="scientific">Nonomuraea mangrovi</name>
    <dbReference type="NCBI Taxonomy" id="2316207"/>
    <lineage>
        <taxon>Bacteria</taxon>
        <taxon>Bacillati</taxon>
        <taxon>Actinomycetota</taxon>
        <taxon>Actinomycetes</taxon>
        <taxon>Streptosporangiales</taxon>
        <taxon>Streptosporangiaceae</taxon>
        <taxon>Nonomuraea</taxon>
    </lineage>
</organism>
<accession>A0ABW4SYZ1</accession>
<reference evidence="4" key="1">
    <citation type="journal article" date="2019" name="Int. J. Syst. Evol. Microbiol.">
        <title>The Global Catalogue of Microorganisms (GCM) 10K type strain sequencing project: providing services to taxonomists for standard genome sequencing and annotation.</title>
        <authorList>
            <consortium name="The Broad Institute Genomics Platform"/>
            <consortium name="The Broad Institute Genome Sequencing Center for Infectious Disease"/>
            <person name="Wu L."/>
            <person name="Ma J."/>
        </authorList>
    </citation>
    <scope>NUCLEOTIDE SEQUENCE [LARGE SCALE GENOMIC DNA]</scope>
    <source>
        <strain evidence="4">ICMP 6774ER</strain>
    </source>
</reference>
<proteinExistence type="predicted"/>
<protein>
    <submittedName>
        <fullName evidence="3">Luciferase family protein</fullName>
    </submittedName>
</protein>
<evidence type="ECO:0000313" key="3">
    <source>
        <dbReference type="EMBL" id="MFD1934374.1"/>
    </source>
</evidence>
<dbReference type="InterPro" id="IPR040841">
    <property type="entry name" value="Luciferase_dom"/>
</dbReference>
<dbReference type="RefSeq" id="WP_379574426.1">
    <property type="nucleotide sequence ID" value="NZ_JBHUFV010000033.1"/>
</dbReference>
<evidence type="ECO:0000259" key="2">
    <source>
        <dbReference type="Pfam" id="PF17648"/>
    </source>
</evidence>
<gene>
    <name evidence="3" type="ORF">ACFSKW_23180</name>
</gene>
<name>A0ABW4SYZ1_9ACTN</name>
<keyword evidence="4" id="KW-1185">Reference proteome</keyword>